<dbReference type="EMBL" id="DF968005">
    <property type="protein sequence ID" value="GAP00267.1"/>
    <property type="molecule type" value="Genomic_DNA"/>
</dbReference>
<gene>
    <name evidence="3" type="ORF">FFIC_282810</name>
</gene>
<dbReference type="InterPro" id="IPR005182">
    <property type="entry name" value="YdbS-like_PH"/>
</dbReference>
<evidence type="ECO:0000313" key="3">
    <source>
        <dbReference type="EMBL" id="GAP00267.1"/>
    </source>
</evidence>
<protein>
    <submittedName>
        <fullName evidence="3">YbtB protein</fullName>
    </submittedName>
</protein>
<dbReference type="Proteomes" id="UP000253891">
    <property type="component" value="Unassembled WGS sequence"/>
</dbReference>
<feature type="domain" description="YdbS-like PH" evidence="2">
    <location>
        <begin position="58"/>
        <end position="119"/>
    </location>
</feature>
<organism evidence="3 4">
    <name type="scientific">Fructobacillus ficulneus</name>
    <dbReference type="NCBI Taxonomy" id="157463"/>
    <lineage>
        <taxon>Bacteria</taxon>
        <taxon>Bacillati</taxon>
        <taxon>Bacillota</taxon>
        <taxon>Bacilli</taxon>
        <taxon>Lactobacillales</taxon>
        <taxon>Lactobacillaceae</taxon>
        <taxon>Fructobacillus</taxon>
    </lineage>
</organism>
<evidence type="ECO:0000313" key="4">
    <source>
        <dbReference type="Proteomes" id="UP000253891"/>
    </source>
</evidence>
<feature type="transmembrane region" description="Helical" evidence="1">
    <location>
        <begin position="364"/>
        <end position="381"/>
    </location>
</feature>
<dbReference type="Pfam" id="PF03703">
    <property type="entry name" value="bPH_2"/>
    <property type="match status" value="2"/>
</dbReference>
<proteinExistence type="predicted"/>
<keyword evidence="1" id="KW-1133">Transmembrane helix</keyword>
<dbReference type="OrthoDB" id="2195155at2"/>
<evidence type="ECO:0000259" key="2">
    <source>
        <dbReference type="Pfam" id="PF03703"/>
    </source>
</evidence>
<dbReference type="RefSeq" id="WP_061993584.1">
    <property type="nucleotide sequence ID" value="NZ_DF968005.1"/>
</dbReference>
<feature type="transmembrane region" description="Helical" evidence="1">
    <location>
        <begin position="182"/>
        <end position="204"/>
    </location>
</feature>
<dbReference type="STRING" id="157463.GCA_001047075_01165"/>
<evidence type="ECO:0000256" key="1">
    <source>
        <dbReference type="SAM" id="Phobius"/>
    </source>
</evidence>
<keyword evidence="4" id="KW-1185">Reference proteome</keyword>
<dbReference type="PIRSF" id="PIRSF026631">
    <property type="entry name" value="UCP026631"/>
    <property type="match status" value="1"/>
</dbReference>
<feature type="transmembrane region" description="Helical" evidence="1">
    <location>
        <begin position="224"/>
        <end position="249"/>
    </location>
</feature>
<keyword evidence="1" id="KW-0812">Transmembrane</keyword>
<accession>A0A0K8MI74</accession>
<keyword evidence="1" id="KW-0472">Membrane</keyword>
<reference evidence="3 4" key="1">
    <citation type="journal article" date="2015" name="BMC Genomics">
        <title>Comparative genomics of Fructobacillus spp. and Leuconostoc spp. reveals niche-specific evolution of Fructobacillus spp.</title>
        <authorList>
            <person name="Endo A."/>
            <person name="Tanizawa Y."/>
            <person name="Tanaka N."/>
            <person name="Maeno S."/>
            <person name="Kumar H."/>
            <person name="Shiwa Y."/>
            <person name="Okada S."/>
            <person name="Yoshikawa H."/>
            <person name="Dicks L."/>
            <person name="Nakagawa J."/>
            <person name="Arita M."/>
        </authorList>
    </citation>
    <scope>NUCLEOTIDE SEQUENCE [LARGE SCALE GENOMIC DNA]</scope>
    <source>
        <strain evidence="3 4">JCM 12225</strain>
    </source>
</reference>
<feature type="transmembrane region" description="Helical" evidence="1">
    <location>
        <begin position="44"/>
        <end position="60"/>
    </location>
</feature>
<dbReference type="AlphaFoldDB" id="A0A0K8MI74"/>
<feature type="domain" description="YdbS-like PH" evidence="2">
    <location>
        <begin position="255"/>
        <end position="314"/>
    </location>
</feature>
<sequence length="495" mass="57150">MRVNHLHPLAILSEMIRQLREFLVIGFSLLVFVSINWWQWLGLGLAWLLFSLISFWRKTYQLTETELIYRSGVIFRRVRHMPFNKIQNIHRNQWFFLRPFDLESLTVDSGGHSHHKNQIMLPSIPTWVAETLEIKRRDQGEMLTDAVNQAQAGEFNFEADQTNQSESRNRVDDTYRASIGSLFAYAVTMTAVFFQFFVFLSFYGHFDRDEVISRWLGHLIKSEAAGSGIFAAALLVVAGILVVVLFNVLRTVAMYYRFTVTHDQNHLTIERGLFEHKLIHVTIDRVQTVQIHQNLLRRLFGLATVKVRLISDANESDEVSKRSPTLIPIIGLTAACEYLAKWFPHFPGRIILGEKGRYYQSLTMARNGLVIAWLLFGWLLILFPTCWAIGTALILSLIVGGAGWYKGQVTNAKIIDDHVLAMRTARGYEKIVSYIAKDKIQSLSVHQSWWLSKHNRHAILRAIVRSETGTIVVQCRYLPIERIEEIFAWYQTPDK</sequence>
<dbReference type="PANTHER" id="PTHR34473">
    <property type="entry name" value="UPF0699 TRANSMEMBRANE PROTEIN YDBS"/>
    <property type="match status" value="1"/>
</dbReference>
<name>A0A0K8MI74_9LACO</name>
<dbReference type="PANTHER" id="PTHR34473:SF2">
    <property type="entry name" value="UPF0699 TRANSMEMBRANE PROTEIN YDBT"/>
    <property type="match status" value="1"/>
</dbReference>
<dbReference type="InterPro" id="IPR014529">
    <property type="entry name" value="UCP026631"/>
</dbReference>